<dbReference type="RefSeq" id="WP_045828887.1">
    <property type="nucleotide sequence ID" value="NZ_JZRB01000014.1"/>
</dbReference>
<dbReference type="AlphaFoldDB" id="A0A0F3KWZ5"/>
<evidence type="ECO:0008006" key="3">
    <source>
        <dbReference type="Google" id="ProtNLM"/>
    </source>
</evidence>
<comment type="caution">
    <text evidence="1">The sequence shown here is derived from an EMBL/GenBank/DDBJ whole genome shotgun (WGS) entry which is preliminary data.</text>
</comment>
<organism evidence="1 2">
    <name type="scientific">Luteibacter yeojuensis</name>
    <dbReference type="NCBI Taxonomy" id="345309"/>
    <lineage>
        <taxon>Bacteria</taxon>
        <taxon>Pseudomonadati</taxon>
        <taxon>Pseudomonadota</taxon>
        <taxon>Gammaproteobacteria</taxon>
        <taxon>Lysobacterales</taxon>
        <taxon>Rhodanobacteraceae</taxon>
        <taxon>Luteibacter</taxon>
    </lineage>
</organism>
<proteinExistence type="predicted"/>
<name>A0A0F3KWZ5_9GAMM</name>
<protein>
    <recommendedName>
        <fullName evidence="3">Serine/threonine protein phosphatase</fullName>
    </recommendedName>
</protein>
<dbReference type="SUPFAM" id="SSF56112">
    <property type="entry name" value="Protein kinase-like (PK-like)"/>
    <property type="match status" value="1"/>
</dbReference>
<gene>
    <name evidence="1" type="ORF">VI08_07325</name>
</gene>
<evidence type="ECO:0000313" key="1">
    <source>
        <dbReference type="EMBL" id="KJV35790.1"/>
    </source>
</evidence>
<dbReference type="PATRIC" id="fig|345309.4.peg.669"/>
<dbReference type="InterPro" id="IPR011009">
    <property type="entry name" value="Kinase-like_dom_sf"/>
</dbReference>
<dbReference type="EMBL" id="JZRB01000014">
    <property type="protein sequence ID" value="KJV35790.1"/>
    <property type="molecule type" value="Genomic_DNA"/>
</dbReference>
<accession>A0A0F3KWZ5</accession>
<dbReference type="Proteomes" id="UP000033651">
    <property type="component" value="Unassembled WGS sequence"/>
</dbReference>
<reference evidence="1 2" key="1">
    <citation type="submission" date="2015-03" db="EMBL/GenBank/DDBJ databases">
        <title>Draft genome sequence of Luteibacter yeojuensis strain SU11.</title>
        <authorList>
            <person name="Sulaiman J."/>
            <person name="Priya K."/>
            <person name="Chan K.-G."/>
        </authorList>
    </citation>
    <scope>NUCLEOTIDE SEQUENCE [LARGE SCALE GENOMIC DNA]</scope>
    <source>
        <strain evidence="1 2">SU11</strain>
    </source>
</reference>
<dbReference type="OrthoDB" id="8028712at2"/>
<sequence length="269" mass="29439">MVQRFSLGGRTAWLKRYEPDNWLRPTLVRLWNGLARRLDLNALRSPPRHAGDDAKRVESRRLEALRACGAPVPRILGEGPRSLILSDMGPTLAHRLKRLPSANDADILVRQTAHAIGELHRHGGYLGQAFARNIIVGEQGVGFIDFEEDPCEIMSLAQAQARDWVMFTSGVGRYYVGRMDALSELIRDEARGAAPQVVDEVARIAGKLSFLERAGRFLGRRLGHMGAAIGAMRKGFAAIAVAAVMADVLSDGDCDMLNAVVDAVRHVAT</sequence>
<keyword evidence="2" id="KW-1185">Reference proteome</keyword>
<evidence type="ECO:0000313" key="2">
    <source>
        <dbReference type="Proteomes" id="UP000033651"/>
    </source>
</evidence>